<comment type="caution">
    <text evidence="1">The sequence shown here is derived from an EMBL/GenBank/DDBJ whole genome shotgun (WGS) entry which is preliminary data.</text>
</comment>
<reference evidence="1" key="1">
    <citation type="submission" date="2022-06" db="EMBL/GenBank/DDBJ databases">
        <authorList>
            <person name="Legras J.-L."/>
            <person name="Devillers H."/>
            <person name="Grondin C."/>
        </authorList>
    </citation>
    <scope>NUCLEOTIDE SEQUENCE</scope>
    <source>
        <strain evidence="1">CLIB 1444</strain>
    </source>
</reference>
<accession>A0ACA9Y8V3</accession>
<protein>
    <submittedName>
        <fullName evidence="1">Bud emergence protein 1</fullName>
    </submittedName>
</protein>
<evidence type="ECO:0000313" key="2">
    <source>
        <dbReference type="Proteomes" id="UP001152531"/>
    </source>
</evidence>
<dbReference type="EMBL" id="CALSDN010000005">
    <property type="protein sequence ID" value="CAH6721120.1"/>
    <property type="molecule type" value="Genomic_DNA"/>
</dbReference>
<name>A0ACA9Y8V3_9ASCO</name>
<evidence type="ECO:0000313" key="1">
    <source>
        <dbReference type="EMBL" id="CAH6721120.1"/>
    </source>
</evidence>
<gene>
    <name evidence="1" type="ORF">CLIB1444_05S04016</name>
</gene>
<keyword evidence="2" id="KW-1185">Reference proteome</keyword>
<sequence>MIKSFRRPKRSSSNSDSIKHQISRVPSGANFNESVLNVPKIVIKALYDYQPQGPDELSFQKGDFFHVMNVVDENEQDGWYEATNPMTNAKGMVPMTYFEKIDRTRPKTNDQVGYIPNGSKFSSPKKSSVSSVSSGSSHRNSSPTLYAIVLYEFKSEREDELAISPGESLIICAHHEYEWFIAKPINRTGGPGLVPVTYVKIVDLINPNNTLNHNDEKDLIKIINTLKIPTVEQWKAQTARYQASSRPVEPVDGDLHTFDRQRVSGPIGPGQVQQYKHYDENGEYSLSNRSSLSSSNISILEASVDSYHLDANKYQYLIVARLSNGKMRYLYRYYDDFYQLQVSLLELFPYEAGKIENSKRTIPSIPGPLFTVNDNISRLRREKLDRYIRELIQLPSHISRCEEVLRLFEILDNGYDREIEDNSKERQSKPISQKSIYQQDRLSQYSNLHNQVNDRHSSTPISSDSNLNRLSASSGNLLNNIETSQQTSTSSQPAQTTQSQYNHASNVISNNEQQKPPTTKVKVKFYYQDDIFVLLLPVGLKLNDLKTKLFKRLSLNEASKEFNPDLIKIYLKNDLDNYQNDNNVQDYAFNDNQLLSLKTFEINDDDRFQNVLYDKCKLCILA</sequence>
<dbReference type="Proteomes" id="UP001152531">
    <property type="component" value="Unassembled WGS sequence"/>
</dbReference>
<proteinExistence type="predicted"/>
<organism evidence="1 2">
    <name type="scientific">[Candida] jaroonii</name>
    <dbReference type="NCBI Taxonomy" id="467808"/>
    <lineage>
        <taxon>Eukaryota</taxon>
        <taxon>Fungi</taxon>
        <taxon>Dikarya</taxon>
        <taxon>Ascomycota</taxon>
        <taxon>Saccharomycotina</taxon>
        <taxon>Pichiomycetes</taxon>
        <taxon>Debaryomycetaceae</taxon>
        <taxon>Yamadazyma</taxon>
    </lineage>
</organism>